<dbReference type="Gene3D" id="2.40.160.210">
    <property type="entry name" value="Acyl-CoA thioesterase, double hotdog domain"/>
    <property type="match status" value="1"/>
</dbReference>
<dbReference type="Pfam" id="PF13622">
    <property type="entry name" value="4HBT_3"/>
    <property type="match status" value="1"/>
</dbReference>
<dbReference type="EC" id="3.1.2.27" evidence="5"/>
<evidence type="ECO:0000313" key="5">
    <source>
        <dbReference type="EMBL" id="KFF31032.1"/>
    </source>
</evidence>
<dbReference type="CDD" id="cd03444">
    <property type="entry name" value="Thioesterase_II_repeat1"/>
    <property type="match status" value="1"/>
</dbReference>
<dbReference type="InterPro" id="IPR029069">
    <property type="entry name" value="HotDog_dom_sf"/>
</dbReference>
<dbReference type="GO" id="GO:0047617">
    <property type="term" value="F:fatty acyl-CoA hydrolase activity"/>
    <property type="evidence" value="ECO:0007669"/>
    <property type="project" value="InterPro"/>
</dbReference>
<dbReference type="InterPro" id="IPR049449">
    <property type="entry name" value="TesB_ACOT8-like_N"/>
</dbReference>
<dbReference type="SUPFAM" id="SSF54637">
    <property type="entry name" value="Thioesterase/thiol ester dehydrase-isomerase"/>
    <property type="match status" value="2"/>
</dbReference>
<dbReference type="STRING" id="1341695.BBOMB_0362"/>
<dbReference type="PANTHER" id="PTHR11066">
    <property type="entry name" value="ACYL-COA THIOESTERASE"/>
    <property type="match status" value="1"/>
</dbReference>
<dbReference type="EMBL" id="ATLK01000001">
    <property type="protein sequence ID" value="KFF31032.1"/>
    <property type="molecule type" value="Genomic_DNA"/>
</dbReference>
<dbReference type="GO" id="GO:0006637">
    <property type="term" value="P:acyl-CoA metabolic process"/>
    <property type="evidence" value="ECO:0007669"/>
    <property type="project" value="InterPro"/>
</dbReference>
<name>A0A080N264_9BIFI</name>
<dbReference type="CDD" id="cd03445">
    <property type="entry name" value="Thioesterase_II_repeat2"/>
    <property type="match status" value="1"/>
</dbReference>
<dbReference type="AlphaFoldDB" id="A0A080N264"/>
<dbReference type="InterPro" id="IPR042171">
    <property type="entry name" value="Acyl-CoA_hotdog"/>
</dbReference>
<keyword evidence="2 5" id="KW-0378">Hydrolase</keyword>
<evidence type="ECO:0000256" key="1">
    <source>
        <dbReference type="ARBA" id="ARBA00006538"/>
    </source>
</evidence>
<proteinExistence type="inferred from homology"/>
<dbReference type="eggNOG" id="COG1946">
    <property type="taxonomic scope" value="Bacteria"/>
</dbReference>
<feature type="domain" description="Acyl-CoA thioesterase-like N-terminal HotDog" evidence="3">
    <location>
        <begin position="42"/>
        <end position="118"/>
    </location>
</feature>
<organism evidence="5 6">
    <name type="scientific">Bifidobacterium bombi DSM 19703</name>
    <dbReference type="NCBI Taxonomy" id="1341695"/>
    <lineage>
        <taxon>Bacteria</taxon>
        <taxon>Bacillati</taxon>
        <taxon>Actinomycetota</taxon>
        <taxon>Actinomycetes</taxon>
        <taxon>Bifidobacteriales</taxon>
        <taxon>Bifidobacteriaceae</taxon>
        <taxon>Bifidobacterium</taxon>
    </lineage>
</organism>
<dbReference type="Proteomes" id="UP000028730">
    <property type="component" value="Unassembled WGS sequence"/>
</dbReference>
<keyword evidence="6" id="KW-1185">Reference proteome</keyword>
<dbReference type="GO" id="GO:0009062">
    <property type="term" value="P:fatty acid catabolic process"/>
    <property type="evidence" value="ECO:0007669"/>
    <property type="project" value="TreeGrafter"/>
</dbReference>
<dbReference type="InterPro" id="IPR003703">
    <property type="entry name" value="Acyl_CoA_thio"/>
</dbReference>
<dbReference type="PANTHER" id="PTHR11066:SF34">
    <property type="entry name" value="ACYL-COENZYME A THIOESTERASE 8"/>
    <property type="match status" value="1"/>
</dbReference>
<gene>
    <name evidence="5" type="ORF">BBOMB_0362</name>
</gene>
<evidence type="ECO:0000313" key="6">
    <source>
        <dbReference type="Proteomes" id="UP000028730"/>
    </source>
</evidence>
<comment type="caution">
    <text evidence="5">The sequence shown here is derived from an EMBL/GenBank/DDBJ whole genome shotgun (WGS) entry which is preliminary data.</text>
</comment>
<accession>A0A080N264</accession>
<dbReference type="InterPro" id="IPR049450">
    <property type="entry name" value="ACOT8-like_C"/>
</dbReference>
<feature type="domain" description="Acyl-CoA thioesterase-like C-terminal" evidence="4">
    <location>
        <begin position="182"/>
        <end position="296"/>
    </location>
</feature>
<dbReference type="OrthoDB" id="9781019at2"/>
<dbReference type="Pfam" id="PF20789">
    <property type="entry name" value="4HBT_3C"/>
    <property type="match status" value="1"/>
</dbReference>
<comment type="similarity">
    <text evidence="1">Belongs to the C/M/P thioester hydrolase family.</text>
</comment>
<evidence type="ECO:0000259" key="3">
    <source>
        <dbReference type="Pfam" id="PF13622"/>
    </source>
</evidence>
<dbReference type="GO" id="GO:0033882">
    <property type="term" value="F:choloyl-CoA hydrolase activity"/>
    <property type="evidence" value="ECO:0007669"/>
    <property type="project" value="UniProtKB-EC"/>
</dbReference>
<evidence type="ECO:0000259" key="4">
    <source>
        <dbReference type="Pfam" id="PF20789"/>
    </source>
</evidence>
<reference evidence="5 6" key="1">
    <citation type="journal article" date="2014" name="Appl. Environ. Microbiol.">
        <title>Genomic encyclopedia of type strains of the genus Bifidobacterium.</title>
        <authorList>
            <person name="Milani C."/>
            <person name="Lugli G.A."/>
            <person name="Duranti S."/>
            <person name="Turroni F."/>
            <person name="Bottacini F."/>
            <person name="Mangifesta M."/>
            <person name="Sanchez B."/>
            <person name="Viappiani A."/>
            <person name="Mancabelli L."/>
            <person name="Taminiau B."/>
            <person name="Delcenserie V."/>
            <person name="Barrangou R."/>
            <person name="Margolles A."/>
            <person name="van Sinderen D."/>
            <person name="Ventura M."/>
        </authorList>
    </citation>
    <scope>NUCLEOTIDE SEQUENCE [LARGE SCALE GENOMIC DNA]</scope>
    <source>
        <strain evidence="5 6">DSM 19703</strain>
    </source>
</reference>
<sequence>MENHKEVVAVEELVDTLTLGEPRVDRDHAYVTGPNLYYPTERIYGGQLSAQAVMAAAATITDDKVPDSIHECFLTVGKLDETTLYDVKTLRDGRSFSTRQITATQSESTLFTALASFQKQGQTGVEFHDHMMQDLPDPESLTSAQQLMSPYAAKAAFAKYYAEQSPFDLRHIGSTVMLTPDEASHKADSGKQMVWARLLHPVDVSQTMHRALLAFECDQLMMEPDLRRAGYSTATPGIFYASIDHAMWWYGDIDMNEWHLFVQDAPVAGHGRALGTAKVYTKSGELVAAMTQDAMMRVPEAK</sequence>
<evidence type="ECO:0000256" key="2">
    <source>
        <dbReference type="ARBA" id="ARBA00022801"/>
    </source>
</evidence>
<dbReference type="RefSeq" id="WP_044086550.1">
    <property type="nucleotide sequence ID" value="NZ_ATLK01000001.1"/>
</dbReference>
<protein>
    <submittedName>
        <fullName evidence="5">Acyl-CoA thioesterase II</fullName>
        <ecNumber evidence="5">3.1.2.27</ecNumber>
    </submittedName>
</protein>